<dbReference type="InterPro" id="IPR009091">
    <property type="entry name" value="RCC1/BLIP-II"/>
</dbReference>
<feature type="domain" description="RCC1-like" evidence="5">
    <location>
        <begin position="76"/>
        <end position="387"/>
    </location>
</feature>
<dbReference type="EMBL" id="JALIDZ010000007">
    <property type="protein sequence ID" value="MCT8973306.1"/>
    <property type="molecule type" value="Genomic_DNA"/>
</dbReference>
<name>A0AAW5R3Q2_9HYPH</name>
<accession>A0AAW5R3Q2</accession>
<gene>
    <name evidence="6" type="ORF">MUB46_15705</name>
</gene>
<keyword evidence="3" id="KW-0732">Signal</keyword>
<dbReference type="InterPro" id="IPR051553">
    <property type="entry name" value="Ran_GTPase-activating"/>
</dbReference>
<evidence type="ECO:0000256" key="3">
    <source>
        <dbReference type="SAM" id="SignalP"/>
    </source>
</evidence>
<keyword evidence="2" id="KW-0677">Repeat</keyword>
<feature type="domain" description="Bacterial Ig-like" evidence="4">
    <location>
        <begin position="501"/>
        <end position="582"/>
    </location>
</feature>
<keyword evidence="1" id="KW-0344">Guanine-nucleotide releasing factor</keyword>
<dbReference type="InterPro" id="IPR032109">
    <property type="entry name" value="Big_3_5"/>
</dbReference>
<proteinExistence type="predicted"/>
<dbReference type="Pfam" id="PF16640">
    <property type="entry name" value="Big_3_5"/>
    <property type="match status" value="1"/>
</dbReference>
<dbReference type="GO" id="GO:0005737">
    <property type="term" value="C:cytoplasm"/>
    <property type="evidence" value="ECO:0007669"/>
    <property type="project" value="TreeGrafter"/>
</dbReference>
<comment type="caution">
    <text evidence="6">The sequence shown here is derived from an EMBL/GenBank/DDBJ whole genome shotgun (WGS) entry which is preliminary data.</text>
</comment>
<dbReference type="PRINTS" id="PR00633">
    <property type="entry name" value="RCCNDNSATION"/>
</dbReference>
<reference evidence="6 7" key="1">
    <citation type="submission" date="2022-04" db="EMBL/GenBank/DDBJ databases">
        <authorList>
            <person name="Ye Y.-Q."/>
            <person name="Du Z.-J."/>
        </authorList>
    </citation>
    <scope>NUCLEOTIDE SEQUENCE [LARGE SCALE GENOMIC DNA]</scope>
    <source>
        <strain evidence="6 7">A6E488</strain>
    </source>
</reference>
<dbReference type="Gene3D" id="2.60.40.10">
    <property type="entry name" value="Immunoglobulins"/>
    <property type="match status" value="1"/>
</dbReference>
<feature type="signal peptide" evidence="3">
    <location>
        <begin position="1"/>
        <end position="32"/>
    </location>
</feature>
<evidence type="ECO:0000259" key="5">
    <source>
        <dbReference type="Pfam" id="PF25390"/>
    </source>
</evidence>
<sequence>MHVRSWSGAIRTLGACVSTACLALPLAGAALAGPTATVLSDPKARTVYSEPVTFSARVTGATPSGTVTFRDGDTPLATRTVSRLRSQDSLATGDGHTCAVTVAGGVQCWGLNSLGQLGDGTTDDRRAAGAVTGLASGVVAVAAGDGHACALTATGAVKCWGDNSWGQLGDGSMTYRTAPVPVAGLSSGVVAISAGAIHTCALTATGGVKCWGYNGAGTLGDGTWATRTTPAQVVGLTSGIAAIAAGGAHTCALTADDGVLCWGHNNAGQVGDGTRVTRYTPTQVVGLSTGVTAISTGEAHACALSKAGIMKCWGHNSAGQLGRGAGSGSSGEETPAPVVGLSAVPVEIAAFRYNSCAIAASGAAQCWGINGSGQLGNGTTNANFAVPVPQTVIAAGLIQIEGGYESTCALTAAAGLLCWGNNDYGQFGDGTIDESLTPVPVTGFGSGTVMIASGASFTTSTLDAGNYPISARYSGDGGNAPSTSATVVHVVSKAKTKTSVNAKPRKPRVGDLVRFPIQVKAVPSATAKPVGTAIVKDGRKKLGTVTVKKGRAGLRTRGLKAGKRKITVLYKGDKNWVGSRASRKLVVRK</sequence>
<dbReference type="PANTHER" id="PTHR45982">
    <property type="entry name" value="REGULATOR OF CHROMOSOME CONDENSATION"/>
    <property type="match status" value="1"/>
</dbReference>
<dbReference type="InterPro" id="IPR058923">
    <property type="entry name" value="RCC1-like_dom"/>
</dbReference>
<dbReference type="AlphaFoldDB" id="A0AAW5R3Q2"/>
<evidence type="ECO:0000256" key="2">
    <source>
        <dbReference type="ARBA" id="ARBA00022737"/>
    </source>
</evidence>
<dbReference type="Pfam" id="PF25390">
    <property type="entry name" value="WD40_RLD"/>
    <property type="match status" value="1"/>
</dbReference>
<dbReference type="Gene3D" id="2.130.10.30">
    <property type="entry name" value="Regulator of chromosome condensation 1/beta-lactamase-inhibitor protein II"/>
    <property type="match status" value="2"/>
</dbReference>
<dbReference type="RefSeq" id="WP_261616886.1">
    <property type="nucleotide sequence ID" value="NZ_JALIDZ010000007.1"/>
</dbReference>
<evidence type="ECO:0000313" key="7">
    <source>
        <dbReference type="Proteomes" id="UP001320898"/>
    </source>
</evidence>
<dbReference type="GO" id="GO:0005085">
    <property type="term" value="F:guanyl-nucleotide exchange factor activity"/>
    <property type="evidence" value="ECO:0007669"/>
    <property type="project" value="TreeGrafter"/>
</dbReference>
<protein>
    <submittedName>
        <fullName evidence="6">Ig-like domain repeat protein</fullName>
    </submittedName>
</protein>
<dbReference type="Proteomes" id="UP001320898">
    <property type="component" value="Unassembled WGS sequence"/>
</dbReference>
<evidence type="ECO:0000256" key="1">
    <source>
        <dbReference type="ARBA" id="ARBA00022658"/>
    </source>
</evidence>
<dbReference type="PANTHER" id="PTHR45982:SF1">
    <property type="entry name" value="REGULATOR OF CHROMOSOME CONDENSATION"/>
    <property type="match status" value="1"/>
</dbReference>
<dbReference type="InterPro" id="IPR013783">
    <property type="entry name" value="Ig-like_fold"/>
</dbReference>
<evidence type="ECO:0000313" key="6">
    <source>
        <dbReference type="EMBL" id="MCT8973306.1"/>
    </source>
</evidence>
<feature type="chain" id="PRO_5043453690" evidence="3">
    <location>
        <begin position="33"/>
        <end position="589"/>
    </location>
</feature>
<keyword evidence="7" id="KW-1185">Reference proteome</keyword>
<dbReference type="Pfam" id="PF00415">
    <property type="entry name" value="RCC1"/>
    <property type="match status" value="1"/>
</dbReference>
<organism evidence="6 7">
    <name type="scientific">Microbaculum marinisediminis</name>
    <dbReference type="NCBI Taxonomy" id="2931392"/>
    <lineage>
        <taxon>Bacteria</taxon>
        <taxon>Pseudomonadati</taxon>
        <taxon>Pseudomonadota</taxon>
        <taxon>Alphaproteobacteria</taxon>
        <taxon>Hyphomicrobiales</taxon>
        <taxon>Tepidamorphaceae</taxon>
        <taxon>Microbaculum</taxon>
    </lineage>
</organism>
<dbReference type="InterPro" id="IPR000408">
    <property type="entry name" value="Reg_chr_condens"/>
</dbReference>
<dbReference type="PROSITE" id="PS50012">
    <property type="entry name" value="RCC1_3"/>
    <property type="match status" value="7"/>
</dbReference>
<evidence type="ECO:0000259" key="4">
    <source>
        <dbReference type="Pfam" id="PF16640"/>
    </source>
</evidence>
<dbReference type="SUPFAM" id="SSF50985">
    <property type="entry name" value="RCC1/BLIP-II"/>
    <property type="match status" value="1"/>
</dbReference>